<evidence type="ECO:0000313" key="2">
    <source>
        <dbReference type="Proteomes" id="UP000655410"/>
    </source>
</evidence>
<reference evidence="2" key="1">
    <citation type="journal article" date="2019" name="Int. J. Syst. Evol. Microbiol.">
        <title>The Global Catalogue of Microorganisms (GCM) 10K type strain sequencing project: providing services to taxonomists for standard genome sequencing and annotation.</title>
        <authorList>
            <consortium name="The Broad Institute Genomics Platform"/>
            <consortium name="The Broad Institute Genome Sequencing Center for Infectious Disease"/>
            <person name="Wu L."/>
            <person name="Ma J."/>
        </authorList>
    </citation>
    <scope>NUCLEOTIDE SEQUENCE [LARGE SCALE GENOMIC DNA]</scope>
    <source>
        <strain evidence="2">CGMCC 4.7371</strain>
    </source>
</reference>
<comment type="caution">
    <text evidence="1">The sequence shown here is derived from an EMBL/GenBank/DDBJ whole genome shotgun (WGS) entry which is preliminary data.</text>
</comment>
<gene>
    <name evidence="1" type="ORF">GCM10011584_18590</name>
</gene>
<dbReference type="InterPro" id="IPR027417">
    <property type="entry name" value="P-loop_NTPase"/>
</dbReference>
<dbReference type="RefSeq" id="WP_188783753.1">
    <property type="nucleotide sequence ID" value="NZ_BMNI01000004.1"/>
</dbReference>
<sequence length="418" mass="42775">MAGGAVAVLVLAAGAPWEPAALSAIDGTAGVVVLRRCMDVTDLLAHAAAGDAQVAVVAGEAPGLDHDAITRLRRDGVEPVVVLPEGHPDSAERVRRLGVRHATTAAQVAGLPLLVRAAGSEVTPATAGAPEVVVASDAAPAAGRSVAVWGPAGAPGRTTVALGVAGELAARGRSPLLVDADPWGGAVAQRLAVLDEVSGLLAASRAVSRGDDPVTDPSVVRRVAAFDVVTGLPRSDRWPEVGPEVVDAFLGSGRDVVLDTGFSLEDDPASEFSGRPGRNGLTHAAVAGADVVVVVGAPDPVGLARLARALDDLRERASGQPVHVVLNRWRARLGIDEAEVRRLLEGFGDVTAFHTLPDDALAADRALVTGRTYLEAGPSPLSRAFTPLVDALFPESRGDAVAPAPRVRLRRGAAGRRR</sequence>
<dbReference type="PANTHER" id="PTHR43384">
    <property type="entry name" value="SEPTUM SITE-DETERMINING PROTEIN MIND HOMOLOG, CHLOROPLASTIC-RELATED"/>
    <property type="match status" value="1"/>
</dbReference>
<dbReference type="Proteomes" id="UP000655410">
    <property type="component" value="Unassembled WGS sequence"/>
</dbReference>
<dbReference type="SUPFAM" id="SSF52540">
    <property type="entry name" value="P-loop containing nucleoside triphosphate hydrolases"/>
    <property type="match status" value="1"/>
</dbReference>
<keyword evidence="2" id="KW-1185">Reference proteome</keyword>
<name>A0ABQ2NCA7_9ACTN</name>
<dbReference type="Gene3D" id="3.40.50.300">
    <property type="entry name" value="P-loop containing nucleotide triphosphate hydrolases"/>
    <property type="match status" value="1"/>
</dbReference>
<evidence type="ECO:0000313" key="1">
    <source>
        <dbReference type="EMBL" id="GGO89372.1"/>
    </source>
</evidence>
<organism evidence="1 2">
    <name type="scientific">Nocardioides phosphati</name>
    <dbReference type="NCBI Taxonomy" id="1867775"/>
    <lineage>
        <taxon>Bacteria</taxon>
        <taxon>Bacillati</taxon>
        <taxon>Actinomycetota</taxon>
        <taxon>Actinomycetes</taxon>
        <taxon>Propionibacteriales</taxon>
        <taxon>Nocardioidaceae</taxon>
        <taxon>Nocardioides</taxon>
    </lineage>
</organism>
<dbReference type="EMBL" id="BMNI01000004">
    <property type="protein sequence ID" value="GGO89372.1"/>
    <property type="molecule type" value="Genomic_DNA"/>
</dbReference>
<dbReference type="PANTHER" id="PTHR43384:SF13">
    <property type="entry name" value="SLR0110 PROTEIN"/>
    <property type="match status" value="1"/>
</dbReference>
<accession>A0ABQ2NCA7</accession>
<proteinExistence type="predicted"/>
<protein>
    <submittedName>
        <fullName evidence="1">Pilus biosynthesis protein CpaE</fullName>
    </submittedName>
</protein>
<dbReference type="InterPro" id="IPR050625">
    <property type="entry name" value="ParA/MinD_ATPase"/>
</dbReference>